<reference evidence="2 3" key="1">
    <citation type="submission" date="2024-02" db="EMBL/GenBank/DDBJ databases">
        <title>De novo assembly and annotation of 12 fungi associated with fruit tree decline syndrome in Ontario, Canada.</title>
        <authorList>
            <person name="Sulman M."/>
            <person name="Ellouze W."/>
            <person name="Ilyukhin E."/>
        </authorList>
    </citation>
    <scope>NUCLEOTIDE SEQUENCE [LARGE SCALE GENOMIC DNA]</scope>
    <source>
        <strain evidence="2 3">M11/M66-122</strain>
    </source>
</reference>
<dbReference type="PANTHER" id="PTHR28139:SF1">
    <property type="entry name" value="UPF0768 PROTEIN YBL029C-A"/>
    <property type="match status" value="1"/>
</dbReference>
<dbReference type="Proteomes" id="UP001320420">
    <property type="component" value="Unassembled WGS sequence"/>
</dbReference>
<accession>A0AAN9UR75</accession>
<dbReference type="EMBL" id="JAKJXP020000083">
    <property type="protein sequence ID" value="KAK7748349.1"/>
    <property type="molecule type" value="Genomic_DNA"/>
</dbReference>
<comment type="caution">
    <text evidence="2">The sequence shown here is derived from an EMBL/GenBank/DDBJ whole genome shotgun (WGS) entry which is preliminary data.</text>
</comment>
<feature type="compositionally biased region" description="Gly residues" evidence="1">
    <location>
        <begin position="115"/>
        <end position="130"/>
    </location>
</feature>
<keyword evidence="3" id="KW-1185">Reference proteome</keyword>
<dbReference type="PANTHER" id="PTHR28139">
    <property type="entry name" value="UPF0768 PROTEIN YBL029C-A"/>
    <property type="match status" value="1"/>
</dbReference>
<evidence type="ECO:0000313" key="3">
    <source>
        <dbReference type="Proteomes" id="UP001320420"/>
    </source>
</evidence>
<sequence>MCFVFTCGEHTFRKEVEGYEGVICQCHNCGNYSGRVIKSNPWFTFCFIVGSNANALTRMAFAPGQPVLPLSFKGYHDVICHICNFAQPLENRPDVLNQKHDGGNNNLPMQNHGGPPQGWGQGGGGGGGGGAPPPPPPQGVSPPLQAPPPGHQPMRYA</sequence>
<protein>
    <submittedName>
        <fullName evidence="2">Uncharacterized protein</fullName>
    </submittedName>
</protein>
<gene>
    <name evidence="2" type="ORF">SLS62_008717</name>
</gene>
<dbReference type="AlphaFoldDB" id="A0AAN9UR75"/>
<name>A0AAN9UR75_9PEZI</name>
<organism evidence="2 3">
    <name type="scientific">Diatrype stigma</name>
    <dbReference type="NCBI Taxonomy" id="117547"/>
    <lineage>
        <taxon>Eukaryota</taxon>
        <taxon>Fungi</taxon>
        <taxon>Dikarya</taxon>
        <taxon>Ascomycota</taxon>
        <taxon>Pezizomycotina</taxon>
        <taxon>Sordariomycetes</taxon>
        <taxon>Xylariomycetidae</taxon>
        <taxon>Xylariales</taxon>
        <taxon>Diatrypaceae</taxon>
        <taxon>Diatrype</taxon>
    </lineage>
</organism>
<proteinExistence type="predicted"/>
<evidence type="ECO:0000256" key="1">
    <source>
        <dbReference type="SAM" id="MobiDB-lite"/>
    </source>
</evidence>
<feature type="region of interest" description="Disordered" evidence="1">
    <location>
        <begin position="93"/>
        <end position="157"/>
    </location>
</feature>
<evidence type="ECO:0000313" key="2">
    <source>
        <dbReference type="EMBL" id="KAK7748349.1"/>
    </source>
</evidence>
<feature type="compositionally biased region" description="Basic and acidic residues" evidence="1">
    <location>
        <begin position="93"/>
        <end position="102"/>
    </location>
</feature>
<feature type="compositionally biased region" description="Pro residues" evidence="1">
    <location>
        <begin position="131"/>
        <end position="151"/>
    </location>
</feature>